<feature type="compositionally biased region" description="Gly residues" evidence="1">
    <location>
        <begin position="119"/>
        <end position="148"/>
    </location>
</feature>
<feature type="compositionally biased region" description="Basic and acidic residues" evidence="1">
    <location>
        <begin position="39"/>
        <end position="48"/>
    </location>
</feature>
<gene>
    <name evidence="2" type="ORF">ALOHA_HF4000ANIW93N21ctg1g24</name>
</gene>
<protein>
    <submittedName>
        <fullName evidence="2">Uncharacterized protein</fullName>
    </submittedName>
</protein>
<accession>B3T358</accession>
<feature type="region of interest" description="Disordered" evidence="1">
    <location>
        <begin position="18"/>
        <end position="306"/>
    </location>
</feature>
<feature type="compositionally biased region" description="Basic and acidic residues" evidence="1">
    <location>
        <begin position="228"/>
        <end position="238"/>
    </location>
</feature>
<sequence>MRRPNRWLARQRRWPDLLFRRPSRARDGVAGPASTKPGDGGELRRGLHDSSLPEPQRDRVGDAGQGGSSNPLSLRQRFPRSTVGASPLPLHEFSGGGLVGPSGVWRVQQRRHRRPAGSGRAGQGASGGGMRHGDGYGQHGRGHGGGHAGRSVPGTGAPQRPDGPPAGRRTGVGQPWRGPDLRVGSGDWQPGGGEEGRPIHDQHDASSPSANAAYRLSLRPQRPSIRRTGGDGRWELADARQQSVDHRRRGHRPAGGASRPRRVAAAPEKIPQRTLPGLAATGGRLTANRKAARRTVGAAALTRNNR</sequence>
<dbReference type="AlphaFoldDB" id="B3T358"/>
<name>B3T358_9ZZZZ</name>
<evidence type="ECO:0000313" key="2">
    <source>
        <dbReference type="EMBL" id="ABZ07017.1"/>
    </source>
</evidence>
<organism evidence="2">
    <name type="scientific">uncultured marine microorganism HF4000_ANIW93N21</name>
    <dbReference type="NCBI Taxonomy" id="455527"/>
    <lineage>
        <taxon>unclassified sequences</taxon>
        <taxon>environmental samples</taxon>
    </lineage>
</organism>
<feature type="compositionally biased region" description="Basic and acidic residues" evidence="1">
    <location>
        <begin position="194"/>
        <end position="204"/>
    </location>
</feature>
<feature type="compositionally biased region" description="Low complexity" evidence="1">
    <location>
        <begin position="254"/>
        <end position="267"/>
    </location>
</feature>
<feature type="compositionally biased region" description="Basic and acidic residues" evidence="1">
    <location>
        <begin position="18"/>
        <end position="27"/>
    </location>
</feature>
<dbReference type="EMBL" id="EU016590">
    <property type="protein sequence ID" value="ABZ07017.1"/>
    <property type="molecule type" value="Genomic_DNA"/>
</dbReference>
<reference evidence="2" key="1">
    <citation type="journal article" date="2008" name="ISME J.">
        <title>Genomic patterns of recombination, clonal divergence and environment in marine microbial populations.</title>
        <authorList>
            <person name="Konstantinidis K.T."/>
            <person name="Delong E.F."/>
        </authorList>
    </citation>
    <scope>NUCLEOTIDE SEQUENCE</scope>
</reference>
<evidence type="ECO:0000256" key="1">
    <source>
        <dbReference type="SAM" id="MobiDB-lite"/>
    </source>
</evidence>
<proteinExistence type="predicted"/>